<dbReference type="SMART" id="SM00034">
    <property type="entry name" value="CLECT"/>
    <property type="match status" value="1"/>
</dbReference>
<evidence type="ECO:0000313" key="4">
    <source>
        <dbReference type="EMBL" id="CAD9082896.1"/>
    </source>
</evidence>
<dbReference type="PANTHER" id="PTHR22803">
    <property type="entry name" value="MANNOSE, PHOSPHOLIPASE, LECTIN RECEPTOR RELATED"/>
    <property type="match status" value="1"/>
</dbReference>
<dbReference type="SUPFAM" id="SSF56436">
    <property type="entry name" value="C-type lectin-like"/>
    <property type="match status" value="1"/>
</dbReference>
<accession>A0A7S1PJB7</accession>
<dbReference type="InterPro" id="IPR018378">
    <property type="entry name" value="C-type_lectin_CS"/>
</dbReference>
<dbReference type="EMBL" id="HBGD01007349">
    <property type="protein sequence ID" value="CAD9082896.1"/>
    <property type="molecule type" value="Transcribed_RNA"/>
</dbReference>
<gene>
    <name evidence="4" type="ORF">PCOS0759_LOCUS6136</name>
</gene>
<organism evidence="4">
    <name type="scientific">Percolomonas cosmopolitus</name>
    <dbReference type="NCBI Taxonomy" id="63605"/>
    <lineage>
        <taxon>Eukaryota</taxon>
        <taxon>Discoba</taxon>
        <taxon>Heterolobosea</taxon>
        <taxon>Tetramitia</taxon>
        <taxon>Eutetramitia</taxon>
        <taxon>Percolomonadidae</taxon>
        <taxon>Percolomonas</taxon>
    </lineage>
</organism>
<dbReference type="InterPro" id="IPR050111">
    <property type="entry name" value="C-type_lectin/snaclec_domain"/>
</dbReference>
<dbReference type="InterPro" id="IPR016187">
    <property type="entry name" value="CTDL_fold"/>
</dbReference>
<protein>
    <recommendedName>
        <fullName evidence="3">C-type lectin domain-containing protein</fullName>
    </recommendedName>
</protein>
<evidence type="ECO:0000256" key="1">
    <source>
        <dbReference type="ARBA" id="ARBA00023157"/>
    </source>
</evidence>
<dbReference type="InterPro" id="IPR016186">
    <property type="entry name" value="C-type_lectin-like/link_sf"/>
</dbReference>
<dbReference type="InterPro" id="IPR001304">
    <property type="entry name" value="C-type_lectin-like"/>
</dbReference>
<dbReference type="CDD" id="cd00037">
    <property type="entry name" value="CLECT"/>
    <property type="match status" value="1"/>
</dbReference>
<feature type="chain" id="PRO_5031486914" description="C-type lectin domain-containing protein" evidence="2">
    <location>
        <begin position="24"/>
        <end position="477"/>
    </location>
</feature>
<name>A0A7S1PJB7_9EUKA</name>
<proteinExistence type="predicted"/>
<keyword evidence="1" id="KW-1015">Disulfide bond</keyword>
<feature type="signal peptide" evidence="2">
    <location>
        <begin position="1"/>
        <end position="23"/>
    </location>
</feature>
<dbReference type="Gene3D" id="3.10.100.10">
    <property type="entry name" value="Mannose-Binding Protein A, subunit A"/>
    <property type="match status" value="1"/>
</dbReference>
<dbReference type="Pfam" id="PF00059">
    <property type="entry name" value="Lectin_C"/>
    <property type="match status" value="1"/>
</dbReference>
<feature type="domain" description="C-type lectin" evidence="3">
    <location>
        <begin position="93"/>
        <end position="205"/>
    </location>
</feature>
<reference evidence="4" key="1">
    <citation type="submission" date="2021-01" db="EMBL/GenBank/DDBJ databases">
        <authorList>
            <person name="Corre E."/>
            <person name="Pelletier E."/>
            <person name="Niang G."/>
            <person name="Scheremetjew M."/>
            <person name="Finn R."/>
            <person name="Kale V."/>
            <person name="Holt S."/>
            <person name="Cochrane G."/>
            <person name="Meng A."/>
            <person name="Brown T."/>
            <person name="Cohen L."/>
        </authorList>
    </citation>
    <scope>NUCLEOTIDE SEQUENCE</scope>
    <source>
        <strain evidence="4">WS</strain>
    </source>
</reference>
<keyword evidence="2" id="KW-0732">Signal</keyword>
<evidence type="ECO:0000256" key="2">
    <source>
        <dbReference type="SAM" id="SignalP"/>
    </source>
</evidence>
<dbReference type="PROSITE" id="PS50041">
    <property type="entry name" value="C_TYPE_LECTIN_2"/>
    <property type="match status" value="1"/>
</dbReference>
<sequence length="477" mass="54108">MKPITLLIASLLITLGLYNSVHAADLHVVTHKDDKFSTLEHNLSGGVQLRDRNKHKRHKEKHRNKKDKGAKSIFDLLKCWFHKKDDTSDVATYEGYEYQYFGAKRTWKNAEKACEVWGGHLASVNSRAEHNFVKGLTSKWSWIGLTNENSRSWSWSDGSSLSFSKWFIFEPNNWGRNEHCGTANFIARGYWHDFNCHLRLGYICKRNTNQCSWGNSVPEAPAPNVFSESTDNKIVITVEMAQKSSSNVKYAIGFEDYDPEDICEENAASCLNEHLIELGPTLYKQENVCEEVFEVQLSMEDFIDVAEPSMDALSSGGNILRSRLYMVYFDGDQVTKFYTDIEFHSEISAEVFDVESILSSPSVDSVGLDASGRLSIDLFLSSLDVNMWLSTFRFISSSTGLPYRIIANEIGCSGDHLNCGYQVVVSSRQPTSDFTDELTFGFQYHLGSLSTMDSTFKVRVSYNVKDRTEIDHTPMKV</sequence>
<evidence type="ECO:0000259" key="3">
    <source>
        <dbReference type="PROSITE" id="PS50041"/>
    </source>
</evidence>
<dbReference type="AlphaFoldDB" id="A0A7S1PJB7"/>
<dbReference type="PROSITE" id="PS00615">
    <property type="entry name" value="C_TYPE_LECTIN_1"/>
    <property type="match status" value="1"/>
</dbReference>